<keyword evidence="4" id="KW-1185">Reference proteome</keyword>
<dbReference type="AlphaFoldDB" id="A0A518H0A3"/>
<reference evidence="3 4" key="1">
    <citation type="submission" date="2019-02" db="EMBL/GenBank/DDBJ databases">
        <title>Deep-cultivation of Planctomycetes and their phenomic and genomic characterization uncovers novel biology.</title>
        <authorList>
            <person name="Wiegand S."/>
            <person name="Jogler M."/>
            <person name="Boedeker C."/>
            <person name="Pinto D."/>
            <person name="Vollmers J."/>
            <person name="Rivas-Marin E."/>
            <person name="Kohn T."/>
            <person name="Peeters S.H."/>
            <person name="Heuer A."/>
            <person name="Rast P."/>
            <person name="Oberbeckmann S."/>
            <person name="Bunk B."/>
            <person name="Jeske O."/>
            <person name="Meyerdierks A."/>
            <person name="Storesund J.E."/>
            <person name="Kallscheuer N."/>
            <person name="Luecker S."/>
            <person name="Lage O.M."/>
            <person name="Pohl T."/>
            <person name="Merkel B.J."/>
            <person name="Hornburger P."/>
            <person name="Mueller R.-W."/>
            <person name="Bruemmer F."/>
            <person name="Labrenz M."/>
            <person name="Spormann A.M."/>
            <person name="Op den Camp H."/>
            <person name="Overmann J."/>
            <person name="Amann R."/>
            <person name="Jetten M.S.M."/>
            <person name="Mascher T."/>
            <person name="Medema M.H."/>
            <person name="Devos D.P."/>
            <person name="Kaster A.-K."/>
            <person name="Ovreas L."/>
            <person name="Rohde M."/>
            <person name="Galperin M.Y."/>
            <person name="Jogler C."/>
        </authorList>
    </citation>
    <scope>NUCLEOTIDE SEQUENCE [LARGE SCALE GENOMIC DNA]</scope>
    <source>
        <strain evidence="3 4">ElP</strain>
    </source>
</reference>
<gene>
    <name evidence="3" type="ORF">ElP_21620</name>
</gene>
<dbReference type="RefSeq" id="WP_197446873.1">
    <property type="nucleotide sequence ID" value="NZ_CP036426.1"/>
</dbReference>
<evidence type="ECO:0000313" key="3">
    <source>
        <dbReference type="EMBL" id="QDV34277.1"/>
    </source>
</evidence>
<dbReference type="InterPro" id="IPR036465">
    <property type="entry name" value="vWFA_dom_sf"/>
</dbReference>
<evidence type="ECO:0008006" key="5">
    <source>
        <dbReference type="Google" id="ProtNLM"/>
    </source>
</evidence>
<dbReference type="SUPFAM" id="SSF53300">
    <property type="entry name" value="vWA-like"/>
    <property type="match status" value="1"/>
</dbReference>
<feature type="compositionally biased region" description="Basic and acidic residues" evidence="1">
    <location>
        <begin position="28"/>
        <end position="42"/>
    </location>
</feature>
<organism evidence="3 4">
    <name type="scientific">Tautonia plasticadhaerens</name>
    <dbReference type="NCBI Taxonomy" id="2527974"/>
    <lineage>
        <taxon>Bacteria</taxon>
        <taxon>Pseudomonadati</taxon>
        <taxon>Planctomycetota</taxon>
        <taxon>Planctomycetia</taxon>
        <taxon>Isosphaerales</taxon>
        <taxon>Isosphaeraceae</taxon>
        <taxon>Tautonia</taxon>
    </lineage>
</organism>
<accession>A0A518H0A3</accession>
<protein>
    <recommendedName>
        <fullName evidence="5">VWFA domain-containing protein</fullName>
    </recommendedName>
</protein>
<evidence type="ECO:0000313" key="4">
    <source>
        <dbReference type="Proteomes" id="UP000317835"/>
    </source>
</evidence>
<feature type="region of interest" description="Disordered" evidence="1">
    <location>
        <begin position="26"/>
        <end position="79"/>
    </location>
</feature>
<proteinExistence type="predicted"/>
<dbReference type="EMBL" id="CP036426">
    <property type="protein sequence ID" value="QDV34277.1"/>
    <property type="molecule type" value="Genomic_DNA"/>
</dbReference>
<sequence length="258" mass="27538" precursor="true">MPPTRPAPPLIPALLIALIGWAAPALADDPKPPPADEPKPGAEADDGTQGPGPDRPRRVVGPVVRSSTEAADLLRDPGEDPYDPAIDWASLPPWQRTSFYGVRAKGTFFVFAVDCSGSMADDLRLYRAKQELRRCIGALRFPQRYLVVFYNDRPIPMGGGVPKSADQRGKVNTYAWLESVDAIGGTDPRGAMNLALGLQPDAVFLLSDGEFPPGTEEGIAATNRSTIPIHCIDLAGGLGAEQLRTIAGDSGGQYALRR</sequence>
<dbReference type="KEGG" id="tpla:ElP_21620"/>
<feature type="chain" id="PRO_5022067020" description="VWFA domain-containing protein" evidence="2">
    <location>
        <begin position="28"/>
        <end position="258"/>
    </location>
</feature>
<evidence type="ECO:0000256" key="1">
    <source>
        <dbReference type="SAM" id="MobiDB-lite"/>
    </source>
</evidence>
<keyword evidence="2" id="KW-0732">Signal</keyword>
<name>A0A518H0A3_9BACT</name>
<dbReference type="Proteomes" id="UP000317835">
    <property type="component" value="Chromosome"/>
</dbReference>
<dbReference type="Gene3D" id="3.40.50.410">
    <property type="entry name" value="von Willebrand factor, type A domain"/>
    <property type="match status" value="1"/>
</dbReference>
<evidence type="ECO:0000256" key="2">
    <source>
        <dbReference type="SAM" id="SignalP"/>
    </source>
</evidence>
<feature type="signal peptide" evidence="2">
    <location>
        <begin position="1"/>
        <end position="27"/>
    </location>
</feature>